<evidence type="ECO:0000313" key="2">
    <source>
        <dbReference type="Proteomes" id="UP001500665"/>
    </source>
</evidence>
<accession>A0ABN1RJN5</accession>
<sequence>MFDLADEFLQPRTGAIRCYRASLDHPAAGSWSIQIPLLPFSAEDEYEPSTFRPGIEGPMIVEAEISLDFITLPADHLTTLNRRTFTFPTAFQEGFIDGSIYLLATHNRVNVTRIDFGPAGKDHITARVHAAFDFEHARTGIRNRAAELDTTLLFQVVDELPAPPPTRTGATGNS</sequence>
<evidence type="ECO:0000313" key="1">
    <source>
        <dbReference type="EMBL" id="GAA0958467.1"/>
    </source>
</evidence>
<keyword evidence="2" id="KW-1185">Reference proteome</keyword>
<gene>
    <name evidence="1" type="ORF">GCM10009550_47070</name>
</gene>
<evidence type="ECO:0008006" key="3">
    <source>
        <dbReference type="Google" id="ProtNLM"/>
    </source>
</evidence>
<proteinExistence type="predicted"/>
<dbReference type="Proteomes" id="UP001500665">
    <property type="component" value="Unassembled WGS sequence"/>
</dbReference>
<organism evidence="1 2">
    <name type="scientific">Actinocorallia libanotica</name>
    <dbReference type="NCBI Taxonomy" id="46162"/>
    <lineage>
        <taxon>Bacteria</taxon>
        <taxon>Bacillati</taxon>
        <taxon>Actinomycetota</taxon>
        <taxon>Actinomycetes</taxon>
        <taxon>Streptosporangiales</taxon>
        <taxon>Thermomonosporaceae</taxon>
        <taxon>Actinocorallia</taxon>
    </lineage>
</organism>
<protein>
    <recommendedName>
        <fullName evidence="3">Immunity protein 50 of polymorphic toxin system</fullName>
    </recommendedName>
</protein>
<dbReference type="EMBL" id="BAAAHH010000020">
    <property type="protein sequence ID" value="GAA0958467.1"/>
    <property type="molecule type" value="Genomic_DNA"/>
</dbReference>
<comment type="caution">
    <text evidence="1">The sequence shown here is derived from an EMBL/GenBank/DDBJ whole genome shotgun (WGS) entry which is preliminary data.</text>
</comment>
<reference evidence="1 2" key="1">
    <citation type="journal article" date="2019" name="Int. J. Syst. Evol. Microbiol.">
        <title>The Global Catalogue of Microorganisms (GCM) 10K type strain sequencing project: providing services to taxonomists for standard genome sequencing and annotation.</title>
        <authorList>
            <consortium name="The Broad Institute Genomics Platform"/>
            <consortium name="The Broad Institute Genome Sequencing Center for Infectious Disease"/>
            <person name="Wu L."/>
            <person name="Ma J."/>
        </authorList>
    </citation>
    <scope>NUCLEOTIDE SEQUENCE [LARGE SCALE GENOMIC DNA]</scope>
    <source>
        <strain evidence="1 2">JCM 10696</strain>
    </source>
</reference>
<dbReference type="RefSeq" id="WP_344243084.1">
    <property type="nucleotide sequence ID" value="NZ_BAAAHH010000020.1"/>
</dbReference>
<name>A0ABN1RJN5_9ACTN</name>